<evidence type="ECO:0000313" key="8">
    <source>
        <dbReference type="EMBL" id="KAK8487271.1"/>
    </source>
</evidence>
<dbReference type="Pfam" id="PF05922">
    <property type="entry name" value="Inhibitor_I9"/>
    <property type="match status" value="1"/>
</dbReference>
<name>A0ABR2A3F9_9ROSI</name>
<dbReference type="SUPFAM" id="SSF52743">
    <property type="entry name" value="Subtilisin-like"/>
    <property type="match status" value="1"/>
</dbReference>
<dbReference type="InterPro" id="IPR003137">
    <property type="entry name" value="PA_domain"/>
</dbReference>
<keyword evidence="9" id="KW-1185">Reference proteome</keyword>
<dbReference type="CDD" id="cd02120">
    <property type="entry name" value="PA_subtilisin_like"/>
    <property type="match status" value="1"/>
</dbReference>
<evidence type="ECO:0000256" key="2">
    <source>
        <dbReference type="ARBA" id="ARBA00022729"/>
    </source>
</evidence>
<organism evidence="8 9">
    <name type="scientific">Hibiscus sabdariffa</name>
    <name type="common">roselle</name>
    <dbReference type="NCBI Taxonomy" id="183260"/>
    <lineage>
        <taxon>Eukaryota</taxon>
        <taxon>Viridiplantae</taxon>
        <taxon>Streptophyta</taxon>
        <taxon>Embryophyta</taxon>
        <taxon>Tracheophyta</taxon>
        <taxon>Spermatophyta</taxon>
        <taxon>Magnoliopsida</taxon>
        <taxon>eudicotyledons</taxon>
        <taxon>Gunneridae</taxon>
        <taxon>Pentapetalae</taxon>
        <taxon>rosids</taxon>
        <taxon>malvids</taxon>
        <taxon>Malvales</taxon>
        <taxon>Malvaceae</taxon>
        <taxon>Malvoideae</taxon>
        <taxon>Hibiscus</taxon>
    </lineage>
</organism>
<dbReference type="Gene3D" id="3.50.30.30">
    <property type="match status" value="1"/>
</dbReference>
<dbReference type="Gene3D" id="2.60.40.2310">
    <property type="match status" value="1"/>
</dbReference>
<evidence type="ECO:0000259" key="6">
    <source>
        <dbReference type="Pfam" id="PF05922"/>
    </source>
</evidence>
<comment type="similarity">
    <text evidence="1">Belongs to the peptidase S8 family.</text>
</comment>
<evidence type="ECO:0000259" key="5">
    <source>
        <dbReference type="Pfam" id="PF02225"/>
    </source>
</evidence>
<dbReference type="InterPro" id="IPR036852">
    <property type="entry name" value="Peptidase_S8/S53_dom_sf"/>
</dbReference>
<dbReference type="EMBL" id="JBBPBN010000403">
    <property type="protein sequence ID" value="KAK8487271.1"/>
    <property type="molecule type" value="Genomic_DNA"/>
</dbReference>
<reference evidence="8 9" key="1">
    <citation type="journal article" date="2024" name="G3 (Bethesda)">
        <title>Genome assembly of Hibiscus sabdariffa L. provides insights into metabolisms of medicinal natural products.</title>
        <authorList>
            <person name="Kim T."/>
        </authorList>
    </citation>
    <scope>NUCLEOTIDE SEQUENCE [LARGE SCALE GENOMIC DNA]</scope>
    <source>
        <strain evidence="8">TK-2024</strain>
        <tissue evidence="8">Old leaves</tissue>
    </source>
</reference>
<dbReference type="Gene3D" id="3.30.70.80">
    <property type="entry name" value="Peptidase S8 propeptide/proteinase inhibitor I9"/>
    <property type="match status" value="1"/>
</dbReference>
<dbReference type="PANTHER" id="PTHR10795">
    <property type="entry name" value="PROPROTEIN CONVERTASE SUBTILISIN/KEXIN"/>
    <property type="match status" value="1"/>
</dbReference>
<keyword evidence="3" id="KW-0325">Glycoprotein</keyword>
<evidence type="ECO:0000256" key="1">
    <source>
        <dbReference type="ARBA" id="ARBA00011073"/>
    </source>
</evidence>
<proteinExistence type="inferred from homology"/>
<evidence type="ECO:0000259" key="7">
    <source>
        <dbReference type="Pfam" id="PF17766"/>
    </source>
</evidence>
<sequence>MKSTGMKIFNAMLLLITFIDAISTASADKQTYIVRMDKTKITNTYNSLANSKPWHQAVLDSLADDISTQEATPPELLYSYETAFFGFAAKLSLKQLESLKKMDGFMSAVPDKMLSLHTTRSPLFLGLQGKKGLWGSSNLKSDVIIGVVDSGIWPEHALKPLPIVYGRTAGDSGAEYCFPHSLNPKLVKGKIVICEQGGFMRPVERGEQVKLAGGAGMLIMTPEGEDLTTDAHVLPAAMLGALASKAVLKYMNSTKAPKASIIFEGTTYVNFKRKAQNVTVTYKRTVTNVGIPRSTYKVSVEVPKGVSVTVRPKVLSFNKLNEEVTYKVSFTGLSRKKTVASSSFGSLVWVSGKFRVRSPIAVTWK</sequence>
<evidence type="ECO:0000313" key="9">
    <source>
        <dbReference type="Proteomes" id="UP001396334"/>
    </source>
</evidence>
<keyword evidence="2 4" id="KW-0732">Signal</keyword>
<dbReference type="InterPro" id="IPR045051">
    <property type="entry name" value="SBT"/>
</dbReference>
<comment type="caution">
    <text evidence="8">The sequence shown here is derived from an EMBL/GenBank/DDBJ whole genome shotgun (WGS) entry which is preliminary data.</text>
</comment>
<feature type="chain" id="PRO_5045559283" evidence="4">
    <location>
        <begin position="28"/>
        <end position="365"/>
    </location>
</feature>
<dbReference type="Pfam" id="PF02225">
    <property type="entry name" value="PA"/>
    <property type="match status" value="1"/>
</dbReference>
<dbReference type="Pfam" id="PF17766">
    <property type="entry name" value="fn3_6"/>
    <property type="match status" value="1"/>
</dbReference>
<protein>
    <submittedName>
        <fullName evidence="8">Uncharacterized protein</fullName>
    </submittedName>
</protein>
<dbReference type="InterPro" id="IPR010259">
    <property type="entry name" value="S8pro/Inhibitor_I9"/>
</dbReference>
<evidence type="ECO:0000256" key="3">
    <source>
        <dbReference type="ARBA" id="ARBA00023180"/>
    </source>
</evidence>
<dbReference type="Proteomes" id="UP001396334">
    <property type="component" value="Unassembled WGS sequence"/>
</dbReference>
<dbReference type="InterPro" id="IPR041469">
    <property type="entry name" value="Subtilisin-like_FN3"/>
</dbReference>
<feature type="domain" description="Subtilisin-like protease fibronectin type-III" evidence="7">
    <location>
        <begin position="273"/>
        <end position="362"/>
    </location>
</feature>
<dbReference type="InterPro" id="IPR037045">
    <property type="entry name" value="S8pro/Inhibitor_I9_sf"/>
</dbReference>
<feature type="domain" description="Inhibitor I9" evidence="6">
    <location>
        <begin position="31"/>
        <end position="117"/>
    </location>
</feature>
<feature type="domain" description="PA" evidence="5">
    <location>
        <begin position="162"/>
        <end position="241"/>
    </location>
</feature>
<feature type="signal peptide" evidence="4">
    <location>
        <begin position="1"/>
        <end position="27"/>
    </location>
</feature>
<gene>
    <name evidence="8" type="ORF">V6N11_012777</name>
</gene>
<accession>A0ABR2A3F9</accession>
<evidence type="ECO:0000256" key="4">
    <source>
        <dbReference type="SAM" id="SignalP"/>
    </source>
</evidence>